<dbReference type="Proteomes" id="UP000694700">
    <property type="component" value="Unplaced"/>
</dbReference>
<name>A0A8C1YPX6_CYPCA</name>
<feature type="region of interest" description="Disordered" evidence="1">
    <location>
        <begin position="86"/>
        <end position="113"/>
    </location>
</feature>
<evidence type="ECO:0000256" key="1">
    <source>
        <dbReference type="SAM" id="MobiDB-lite"/>
    </source>
</evidence>
<dbReference type="GO" id="GO:0035256">
    <property type="term" value="F:G protein-coupled glutamate receptor binding"/>
    <property type="evidence" value="ECO:0007669"/>
    <property type="project" value="InterPro"/>
</dbReference>
<reference evidence="2" key="1">
    <citation type="submission" date="2025-08" db="UniProtKB">
        <authorList>
            <consortium name="Ensembl"/>
        </authorList>
    </citation>
    <scope>IDENTIFICATION</scope>
</reference>
<protein>
    <submittedName>
        <fullName evidence="2">Uncharacterized protein</fullName>
    </submittedName>
</protein>
<evidence type="ECO:0000313" key="2">
    <source>
        <dbReference type="Ensembl" id="ENSCCRP00015021800.1"/>
    </source>
</evidence>
<proteinExistence type="predicted"/>
<dbReference type="InterPro" id="IPR045027">
    <property type="entry name" value="Homer"/>
</dbReference>
<dbReference type="AlphaFoldDB" id="A0A8C1YPX6"/>
<dbReference type="Ensembl" id="ENSCCRT00015022601.1">
    <property type="protein sequence ID" value="ENSCCRP00015021800.1"/>
    <property type="gene ID" value="ENSCCRG00015009427.1"/>
</dbReference>
<organism evidence="2 3">
    <name type="scientific">Cyprinus carpio</name>
    <name type="common">Common carp</name>
    <dbReference type="NCBI Taxonomy" id="7962"/>
    <lineage>
        <taxon>Eukaryota</taxon>
        <taxon>Metazoa</taxon>
        <taxon>Chordata</taxon>
        <taxon>Craniata</taxon>
        <taxon>Vertebrata</taxon>
        <taxon>Euteleostomi</taxon>
        <taxon>Actinopterygii</taxon>
        <taxon>Neopterygii</taxon>
        <taxon>Teleostei</taxon>
        <taxon>Ostariophysi</taxon>
        <taxon>Cypriniformes</taxon>
        <taxon>Cyprinidae</taxon>
        <taxon>Cyprininae</taxon>
        <taxon>Cyprinus</taxon>
    </lineage>
</organism>
<evidence type="ECO:0000313" key="3">
    <source>
        <dbReference type="Proteomes" id="UP000694700"/>
    </source>
</evidence>
<sequence>MLCSEWVNPQHSSPSVNIWRRQKMKHIHTDSESVCVSELECVERTELKQTVEELEAELKAREEELETLREEVERASQLQTQRDSLTQKLQVNRCPPQETELKGAEQRLENSQLERESFRRSLRSLLDTLDPKILQLTELRDTLTRLMES</sequence>
<feature type="compositionally biased region" description="Basic and acidic residues" evidence="1">
    <location>
        <begin position="99"/>
        <end position="113"/>
    </location>
</feature>
<accession>A0A8C1YPX6</accession>
<dbReference type="PANTHER" id="PTHR10918">
    <property type="entry name" value="HOMER"/>
    <property type="match status" value="1"/>
</dbReference>
<dbReference type="Gene3D" id="1.20.5.1700">
    <property type="match status" value="1"/>
</dbReference>